<keyword evidence="1" id="KW-0472">Membrane</keyword>
<keyword evidence="1" id="KW-1133">Transmembrane helix</keyword>
<reference evidence="2" key="1">
    <citation type="submission" date="2020-08" db="EMBL/GenBank/DDBJ databases">
        <title>Genomic insights into the carbon and energy metabolism of the first obligate autotrophic acetogenic bacterium Aceticella autotrophica gen. nov., sp. nov.</title>
        <authorList>
            <person name="Toshchakov S.V."/>
            <person name="Elcheninov A.G."/>
            <person name="Kublanov I.V."/>
            <person name="Frolov E.N."/>
            <person name="Lebedinsky A.V."/>
        </authorList>
    </citation>
    <scope>NUCLEOTIDE SEQUENCE</scope>
    <source>
        <strain evidence="2">3443-3Ac</strain>
    </source>
</reference>
<proteinExistence type="predicted"/>
<dbReference type="RefSeq" id="WP_284680382.1">
    <property type="nucleotide sequence ID" value="NZ_CP060096.1"/>
</dbReference>
<dbReference type="AlphaFoldDB" id="A0A975AWD4"/>
<dbReference type="Proteomes" id="UP000671913">
    <property type="component" value="Chromosome"/>
</dbReference>
<evidence type="ECO:0000313" key="3">
    <source>
        <dbReference type="Proteomes" id="UP000671913"/>
    </source>
</evidence>
<accession>A0A975AWD4</accession>
<protein>
    <submittedName>
        <fullName evidence="2">Uncharacterized protein</fullName>
    </submittedName>
</protein>
<evidence type="ECO:0000256" key="1">
    <source>
        <dbReference type="SAM" id="Phobius"/>
    </source>
</evidence>
<name>A0A975AWD4_9THEO</name>
<dbReference type="EMBL" id="CP060096">
    <property type="protein sequence ID" value="QSZ27674.1"/>
    <property type="molecule type" value="Genomic_DNA"/>
</dbReference>
<sequence>MIVLYVIGVICFCLLFRFVLMPGYEYQEKAGYGTIKLPNKYGIFKLDPAGTYRFIASEETGGIKDSKTGEHIDGDIDAVAWNDRYVFFHISSKKVWEVNKDGISYYKPPPLKRFGILDTKTGEVNTYLTLEEAQQALVELGAGTLKLRSVEDFFPETSGETHPFEFN</sequence>
<dbReference type="KEGG" id="aaut:ACETAC_01860"/>
<evidence type="ECO:0000313" key="2">
    <source>
        <dbReference type="EMBL" id="QSZ27674.1"/>
    </source>
</evidence>
<gene>
    <name evidence="2" type="ORF">ACETAC_01860</name>
</gene>
<organism evidence="2 3">
    <name type="scientific">Aceticella autotrophica</name>
    <dbReference type="NCBI Taxonomy" id="2755338"/>
    <lineage>
        <taxon>Bacteria</taxon>
        <taxon>Bacillati</taxon>
        <taxon>Bacillota</taxon>
        <taxon>Clostridia</taxon>
        <taxon>Thermoanaerobacterales</taxon>
        <taxon>Thermoanaerobacteraceae</taxon>
        <taxon>Aceticella</taxon>
    </lineage>
</organism>
<keyword evidence="1" id="KW-0812">Transmembrane</keyword>
<keyword evidence="3" id="KW-1185">Reference proteome</keyword>
<feature type="transmembrane region" description="Helical" evidence="1">
    <location>
        <begin position="6"/>
        <end position="24"/>
    </location>
</feature>